<evidence type="ECO:0008006" key="3">
    <source>
        <dbReference type="Google" id="ProtNLM"/>
    </source>
</evidence>
<organism evidence="1 2">
    <name type="scientific">Hahella chejuensis (strain KCTC 2396)</name>
    <dbReference type="NCBI Taxonomy" id="349521"/>
    <lineage>
        <taxon>Bacteria</taxon>
        <taxon>Pseudomonadati</taxon>
        <taxon>Pseudomonadota</taxon>
        <taxon>Gammaproteobacteria</taxon>
        <taxon>Oceanospirillales</taxon>
        <taxon>Hahellaceae</taxon>
        <taxon>Hahella</taxon>
    </lineage>
</organism>
<dbReference type="AlphaFoldDB" id="Q2SAV9"/>
<gene>
    <name evidence="1" type="ordered locus">HCH_05555</name>
</gene>
<protein>
    <recommendedName>
        <fullName evidence="3">Lipoprotein</fullName>
    </recommendedName>
</protein>
<proteinExistence type="predicted"/>
<reference evidence="1 2" key="1">
    <citation type="journal article" date="2005" name="Nucleic Acids Res.">
        <title>Genomic blueprint of Hahella chejuensis, a marine microbe producing an algicidal agent.</title>
        <authorList>
            <person name="Jeong H."/>
            <person name="Yim J.H."/>
            <person name="Lee C."/>
            <person name="Choi S.-H."/>
            <person name="Park Y.K."/>
            <person name="Yoon S.H."/>
            <person name="Hur C.-G."/>
            <person name="Kang H.-Y."/>
            <person name="Kim D."/>
            <person name="Lee H.H."/>
            <person name="Park K.H."/>
            <person name="Park S.-H."/>
            <person name="Park H.-S."/>
            <person name="Lee H.K."/>
            <person name="Oh T.K."/>
            <person name="Kim J.F."/>
        </authorList>
    </citation>
    <scope>NUCLEOTIDE SEQUENCE [LARGE SCALE GENOMIC DNA]</scope>
    <source>
        <strain evidence="1 2">KCTC 2396</strain>
    </source>
</reference>
<dbReference type="STRING" id="349521.HCH_05555"/>
<accession>Q2SAV9</accession>
<sequence length="292" mass="29814">MNSKIPRDINMKIQTLACSLLTLSVSLVGCGGGGGGGSSSSQPANTLVINDENAPAVAAIVVASDFTGGIESGFDDAAEVSAIPEQKKYFEALEAGRSANATERFNETIACDASGALNLDITGTSNDGGDTVKFSGKFGFNNCSDDGDFFINGVLSTSGNLYGGGERGNVNMGGSVSLREASSSKDVSIGGLSLKMDLEYGEYSYTQSYYVTGSLVEGNTFSVTTSEKVTGILGSAPTDGVLKVSGAEGTSMTIEFDSGGAGVWVNVDSDGDGVGEGAKYYTYAALDNFAED</sequence>
<dbReference type="HOGENOM" id="CLU_952381_0_0_6"/>
<dbReference type="EMBL" id="CP000155">
    <property type="protein sequence ID" value="ABC32215.1"/>
    <property type="molecule type" value="Genomic_DNA"/>
</dbReference>
<dbReference type="PROSITE" id="PS51257">
    <property type="entry name" value="PROKAR_LIPOPROTEIN"/>
    <property type="match status" value="1"/>
</dbReference>
<keyword evidence="2" id="KW-1185">Reference proteome</keyword>
<dbReference type="Proteomes" id="UP000000238">
    <property type="component" value="Chromosome"/>
</dbReference>
<evidence type="ECO:0000313" key="2">
    <source>
        <dbReference type="Proteomes" id="UP000000238"/>
    </source>
</evidence>
<evidence type="ECO:0000313" key="1">
    <source>
        <dbReference type="EMBL" id="ABC32215.1"/>
    </source>
</evidence>
<name>Q2SAV9_HAHCH</name>
<dbReference type="KEGG" id="hch:HCH_05555"/>